<dbReference type="InterPro" id="IPR023195">
    <property type="entry name" value="Nict_dMeBzImd_PRibTrfase_N"/>
</dbReference>
<feature type="active site" description="Proton acceptor" evidence="11">
    <location>
        <position position="314"/>
    </location>
</feature>
<dbReference type="GO" id="GO:0008939">
    <property type="term" value="F:nicotinate-nucleotide-dimethylbenzimidazole phosphoribosyltransferase activity"/>
    <property type="evidence" value="ECO:0007669"/>
    <property type="project" value="UniProtKB-UniRule"/>
</dbReference>
<comment type="function">
    <text evidence="1 11">Catalyzes the synthesis of alpha-ribazole-5'-phosphate from nicotinate mononucleotide (NAMN) and 5,6-dimethylbenzimidazole (DMB).</text>
</comment>
<dbReference type="EC" id="2.4.2.21" evidence="4 11"/>
<dbReference type="Proteomes" id="UP000285120">
    <property type="component" value="Unassembled WGS sequence"/>
</dbReference>
<comment type="caution">
    <text evidence="12">The sequence shown here is derived from an EMBL/GenBank/DDBJ whole genome shotgun (WGS) entry which is preliminary data.</text>
</comment>
<evidence type="ECO:0000256" key="6">
    <source>
        <dbReference type="ARBA" id="ARBA00022573"/>
    </source>
</evidence>
<comment type="similarity">
    <text evidence="3 11">Belongs to the CobT family.</text>
</comment>
<keyword evidence="8 11" id="KW-0808">Transferase</keyword>
<dbReference type="HAMAP" id="MF_00230">
    <property type="entry name" value="CobT"/>
    <property type="match status" value="1"/>
</dbReference>
<dbReference type="UniPathway" id="UPA00061">
    <property type="reaction ID" value="UER00516"/>
</dbReference>
<name>A0A419V8X6_9BACL</name>
<dbReference type="Pfam" id="PF02277">
    <property type="entry name" value="DBI_PRT"/>
    <property type="match status" value="1"/>
</dbReference>
<proteinExistence type="inferred from homology"/>
<evidence type="ECO:0000256" key="10">
    <source>
        <dbReference type="ARBA" id="ARBA00047340"/>
    </source>
</evidence>
<evidence type="ECO:0000256" key="1">
    <source>
        <dbReference type="ARBA" id="ARBA00002197"/>
    </source>
</evidence>
<comment type="pathway">
    <text evidence="2 11">Nucleoside biosynthesis; alpha-ribazole biosynthesis; alpha-ribazole from 5,6-dimethylbenzimidazole: step 1/2.</text>
</comment>
<dbReference type="NCBIfam" id="TIGR03160">
    <property type="entry name" value="cobT_DBIPRT"/>
    <property type="match status" value="1"/>
</dbReference>
<evidence type="ECO:0000256" key="7">
    <source>
        <dbReference type="ARBA" id="ARBA00022676"/>
    </source>
</evidence>
<dbReference type="NCBIfam" id="NF000996">
    <property type="entry name" value="PRK00105.1"/>
    <property type="match status" value="1"/>
</dbReference>
<dbReference type="InterPro" id="IPR017846">
    <property type="entry name" value="Nict_dMeBzImd_PRibTrfase_bact"/>
</dbReference>
<reference evidence="12 13" key="1">
    <citation type="submission" date="2018-09" db="EMBL/GenBank/DDBJ databases">
        <title>Genomic Encyclopedia of Archaeal and Bacterial Type Strains, Phase II (KMG-II): from individual species to whole genera.</title>
        <authorList>
            <person name="Goeker M."/>
        </authorList>
    </citation>
    <scope>NUCLEOTIDE SEQUENCE [LARGE SCALE GENOMIC DNA]</scope>
    <source>
        <strain evidence="12 13">DSM 17008</strain>
    </source>
</reference>
<evidence type="ECO:0000313" key="12">
    <source>
        <dbReference type="EMBL" id="RKD76460.1"/>
    </source>
</evidence>
<keyword evidence="6 11" id="KW-0169">Cobalamin biosynthesis</keyword>
<evidence type="ECO:0000256" key="11">
    <source>
        <dbReference type="HAMAP-Rule" id="MF_00230"/>
    </source>
</evidence>
<dbReference type="GO" id="GO:0009236">
    <property type="term" value="P:cobalamin biosynthetic process"/>
    <property type="evidence" value="ECO:0007669"/>
    <property type="project" value="UniProtKB-UniRule"/>
</dbReference>
<dbReference type="PANTHER" id="PTHR43463">
    <property type="entry name" value="NICOTINATE-NUCLEOTIDE--DIMETHYLBENZIMIDAZOLE PHOSPHORIBOSYLTRANSFERASE"/>
    <property type="match status" value="1"/>
</dbReference>
<dbReference type="InterPro" id="IPR036087">
    <property type="entry name" value="Nict_dMeBzImd_PRibTrfase_sf"/>
</dbReference>
<evidence type="ECO:0000313" key="13">
    <source>
        <dbReference type="Proteomes" id="UP000285120"/>
    </source>
</evidence>
<dbReference type="EMBL" id="RAPK01000006">
    <property type="protein sequence ID" value="RKD76460.1"/>
    <property type="molecule type" value="Genomic_DNA"/>
</dbReference>
<keyword evidence="13" id="KW-1185">Reference proteome</keyword>
<comment type="catalytic activity">
    <reaction evidence="10 11">
        <text>5,6-dimethylbenzimidazole + nicotinate beta-D-ribonucleotide = alpha-ribazole 5'-phosphate + nicotinate + H(+)</text>
        <dbReference type="Rhea" id="RHEA:11196"/>
        <dbReference type="ChEBI" id="CHEBI:15378"/>
        <dbReference type="ChEBI" id="CHEBI:15890"/>
        <dbReference type="ChEBI" id="CHEBI:32544"/>
        <dbReference type="ChEBI" id="CHEBI:57502"/>
        <dbReference type="ChEBI" id="CHEBI:57918"/>
        <dbReference type="EC" id="2.4.2.21"/>
    </reaction>
</comment>
<sequence>MQTFTIPPFNEKAAEDARNYIQTLTKPPGSLGQLEDIAVQLAGITEVRAPSVKKAGVLVFAADHGITEEGVSAFPQSITGQMAKNFQHEGAAVNAFAREKNAAFQLIDIGMVDDLDTHFIGISRKAGKGTKNFRKEAAMTLQQVQAAVQIGREEAAAFIETNNLECLITGEMGIGNTTSSSAVLAALYQVDPAEVTGAGTGLDDKGIKKKEMVIRESLEERKPDPSDIWNVLAEVGGYEIAGMTGAMLEAAEKRIPVIVDGFINTTAALAAVTMHPEIKPYLFLGHRSAEKGHAFAIEKLGLDPILELGMRLGEGTGALLAHSILEASAAMIKNMATFDDLAGY</sequence>
<evidence type="ECO:0000256" key="2">
    <source>
        <dbReference type="ARBA" id="ARBA00005049"/>
    </source>
</evidence>
<dbReference type="FunFam" id="3.40.50.10210:FF:000001">
    <property type="entry name" value="Nicotinate-nucleotide--dimethylbenzimidazole phosphoribosyltransferase"/>
    <property type="match status" value="1"/>
</dbReference>
<dbReference type="Gene3D" id="3.40.50.10210">
    <property type="match status" value="1"/>
</dbReference>
<dbReference type="PANTHER" id="PTHR43463:SF1">
    <property type="entry name" value="NICOTINATE-NUCLEOTIDE--DIMETHYLBENZIMIDAZOLE PHOSPHORIBOSYLTRANSFERASE"/>
    <property type="match status" value="1"/>
</dbReference>
<dbReference type="Gene3D" id="1.10.1610.10">
    <property type="match status" value="1"/>
</dbReference>
<organism evidence="12 13">
    <name type="scientific">Sinobaca qinghaiensis</name>
    <dbReference type="NCBI Taxonomy" id="342944"/>
    <lineage>
        <taxon>Bacteria</taxon>
        <taxon>Bacillati</taxon>
        <taxon>Bacillota</taxon>
        <taxon>Bacilli</taxon>
        <taxon>Bacillales</taxon>
        <taxon>Sporolactobacillaceae</taxon>
        <taxon>Sinobaca</taxon>
    </lineage>
</organism>
<evidence type="ECO:0000256" key="3">
    <source>
        <dbReference type="ARBA" id="ARBA00007110"/>
    </source>
</evidence>
<dbReference type="InterPro" id="IPR003200">
    <property type="entry name" value="Nict_dMeBzImd_PRibTrfase"/>
</dbReference>
<keyword evidence="7 11" id="KW-0328">Glycosyltransferase</keyword>
<dbReference type="RefSeq" id="WP_120191861.1">
    <property type="nucleotide sequence ID" value="NZ_RAPK01000006.1"/>
</dbReference>
<protein>
    <recommendedName>
        <fullName evidence="5 11">Nicotinate-nucleotide--dimethylbenzimidazole phosphoribosyltransferase</fullName>
        <shortName evidence="11">NN:DBI PRT</shortName>
        <ecNumber evidence="4 11">2.4.2.21</ecNumber>
    </recommendedName>
    <alternativeName>
        <fullName evidence="9 11">N(1)-alpha-phosphoribosyltransferase</fullName>
    </alternativeName>
</protein>
<dbReference type="OrthoDB" id="9781491at2"/>
<evidence type="ECO:0000256" key="9">
    <source>
        <dbReference type="ARBA" id="ARBA00030686"/>
    </source>
</evidence>
<evidence type="ECO:0000256" key="4">
    <source>
        <dbReference type="ARBA" id="ARBA00011991"/>
    </source>
</evidence>
<evidence type="ECO:0000256" key="5">
    <source>
        <dbReference type="ARBA" id="ARBA00015486"/>
    </source>
</evidence>
<dbReference type="AlphaFoldDB" id="A0A419V8X6"/>
<gene>
    <name evidence="11" type="primary">cobT</name>
    <name evidence="12" type="ORF">ATL39_0677</name>
</gene>
<dbReference type="CDD" id="cd02439">
    <property type="entry name" value="DMB-PRT_CobT"/>
    <property type="match status" value="1"/>
</dbReference>
<evidence type="ECO:0000256" key="8">
    <source>
        <dbReference type="ARBA" id="ARBA00022679"/>
    </source>
</evidence>
<dbReference type="SUPFAM" id="SSF52733">
    <property type="entry name" value="Nicotinate mononucleotide:5,6-dimethylbenzimidazole phosphoribosyltransferase (CobT)"/>
    <property type="match status" value="1"/>
</dbReference>
<accession>A0A419V8X6</accession>